<evidence type="ECO:0000313" key="1">
    <source>
        <dbReference type="EMBL" id="QDV69015.1"/>
    </source>
</evidence>
<evidence type="ECO:0000313" key="2">
    <source>
        <dbReference type="Proteomes" id="UP000315082"/>
    </source>
</evidence>
<name>A0A518JU04_9BACT</name>
<dbReference type="AlphaFoldDB" id="A0A518JU04"/>
<reference evidence="1 2" key="1">
    <citation type="submission" date="2019-02" db="EMBL/GenBank/DDBJ databases">
        <title>Deep-cultivation of Planctomycetes and their phenomic and genomic characterization uncovers novel biology.</title>
        <authorList>
            <person name="Wiegand S."/>
            <person name="Jogler M."/>
            <person name="Boedeker C."/>
            <person name="Pinto D."/>
            <person name="Vollmers J."/>
            <person name="Rivas-Marin E."/>
            <person name="Kohn T."/>
            <person name="Peeters S.H."/>
            <person name="Heuer A."/>
            <person name="Rast P."/>
            <person name="Oberbeckmann S."/>
            <person name="Bunk B."/>
            <person name="Jeske O."/>
            <person name="Meyerdierks A."/>
            <person name="Storesund J.E."/>
            <person name="Kallscheuer N."/>
            <person name="Luecker S."/>
            <person name="Lage O.M."/>
            <person name="Pohl T."/>
            <person name="Merkel B.J."/>
            <person name="Hornburger P."/>
            <person name="Mueller R.-W."/>
            <person name="Bruemmer F."/>
            <person name="Labrenz M."/>
            <person name="Spormann A.M."/>
            <person name="Op den Camp H."/>
            <person name="Overmann J."/>
            <person name="Amann R."/>
            <person name="Jetten M.S.M."/>
            <person name="Mascher T."/>
            <person name="Medema M.H."/>
            <person name="Devos D.P."/>
            <person name="Kaster A.-K."/>
            <person name="Ovreas L."/>
            <person name="Rohde M."/>
            <person name="Galperin M.Y."/>
            <person name="Jogler C."/>
        </authorList>
    </citation>
    <scope>NUCLEOTIDE SEQUENCE [LARGE SCALE GENOMIC DNA]</scope>
    <source>
        <strain evidence="1 2">Poly24</strain>
    </source>
</reference>
<dbReference type="KEGG" id="rcf:Poly24_27290"/>
<dbReference type="OrthoDB" id="9803716at2"/>
<accession>A0A518JU04</accession>
<evidence type="ECO:0008006" key="3">
    <source>
        <dbReference type="Google" id="ProtNLM"/>
    </source>
</evidence>
<dbReference type="RefSeq" id="WP_145095815.1">
    <property type="nucleotide sequence ID" value="NZ_CP036348.1"/>
</dbReference>
<dbReference type="Proteomes" id="UP000315082">
    <property type="component" value="Chromosome"/>
</dbReference>
<sequence length="283" mass="31428">MIMKNKAEEAAKQILSAFESPESLPGPIARVIVNRRDGSPCRKWSWRNQLIVAINGYSEARGFRQWDKVERRVKKGEKSIRILSPLSKSIKDKNDEDRIMVYGFRGTPVFGIEQTEGKPITGCDREVLAWLNDLPLREVADAWGLSVEAYNGSGANYAGVYRHDQSIALGVKDLSTWCHELVHAADHRNGKLQGSSKPSQEIVAQLGSSVILTILGFKHDADLGRCWSYIQQFAGESTDKALKKCGEVLDRTCDAVALILDEAERLSLEPAANSERGETNETI</sequence>
<organism evidence="1 2">
    <name type="scientific">Rosistilla carotiformis</name>
    <dbReference type="NCBI Taxonomy" id="2528017"/>
    <lineage>
        <taxon>Bacteria</taxon>
        <taxon>Pseudomonadati</taxon>
        <taxon>Planctomycetota</taxon>
        <taxon>Planctomycetia</taxon>
        <taxon>Pirellulales</taxon>
        <taxon>Pirellulaceae</taxon>
        <taxon>Rosistilla</taxon>
    </lineage>
</organism>
<protein>
    <recommendedName>
        <fullName evidence="3">DNA primase TraC</fullName>
    </recommendedName>
</protein>
<dbReference type="EMBL" id="CP036348">
    <property type="protein sequence ID" value="QDV69015.1"/>
    <property type="molecule type" value="Genomic_DNA"/>
</dbReference>
<keyword evidence="2" id="KW-1185">Reference proteome</keyword>
<gene>
    <name evidence="1" type="ORF">Poly24_27290</name>
</gene>
<proteinExistence type="predicted"/>